<evidence type="ECO:0000313" key="1">
    <source>
        <dbReference type="EMBL" id="QQR92827.1"/>
    </source>
</evidence>
<organism evidence="1">
    <name type="scientific">Candidatus Iainarchaeum sp</name>
    <dbReference type="NCBI Taxonomy" id="3101447"/>
    <lineage>
        <taxon>Archaea</taxon>
        <taxon>Candidatus Iainarchaeota</taxon>
        <taxon>Candidatus Iainarchaeia</taxon>
        <taxon>Candidatus Iainarchaeales</taxon>
        <taxon>Candidatus Iainarchaeaceae</taxon>
        <taxon>Candidatus Iainarchaeum</taxon>
    </lineage>
</organism>
<protein>
    <submittedName>
        <fullName evidence="1">Uncharacterized protein</fullName>
    </submittedName>
</protein>
<gene>
    <name evidence="1" type="ORF">IPJ89_01115</name>
</gene>
<reference evidence="1" key="1">
    <citation type="submission" date="2020-11" db="EMBL/GenBank/DDBJ databases">
        <title>Connecting structure to function with the recovery of over 1000 high-quality activated sludge metagenome-assembled genomes encoding full-length rRNA genes using long-read sequencing.</title>
        <authorList>
            <person name="Singleton C.M."/>
            <person name="Petriglieri F."/>
            <person name="Kristensen J.M."/>
            <person name="Kirkegaard R.H."/>
            <person name="Michaelsen T.Y."/>
            <person name="Andersen M.H."/>
            <person name="Karst S.M."/>
            <person name="Dueholm M.S."/>
            <person name="Nielsen P.H."/>
            <person name="Albertsen M."/>
        </authorList>
    </citation>
    <scope>NUCLEOTIDE SEQUENCE</scope>
    <source>
        <strain evidence="1">Fred_18-Q3-R57-64_BAT3C.431</strain>
    </source>
</reference>
<dbReference type="Proteomes" id="UP000596004">
    <property type="component" value="Chromosome"/>
</dbReference>
<proteinExistence type="predicted"/>
<sequence length="389" mass="46100">MVFQNKAEEIPLHEAIARIQLARNESRETALKLMALRMASQKYLWNTAQRKNWTSFMDATQAKALIPSVNTTAWVDYARTGMDFFTTHVEPLWQRHIARMSERDKMEYVAWSNEWKQNLEELRRIWAQRIESAWSERAHALLEEVVREDEAEKRIALAAQHARKEFYRTQDIAASANAELIEFESDESFNETKRLIEMQDACVEEKQTLERRWKEEWDAIAPILEILSNETQALQQMEMAQVQLLANYVKNPAQARARDPHATALKRLIELALHEVEKNEWPLPTAQMQEYERRLRHALHEKFFERTFWKGNELEVESQQLQKALQEKESYRRWIAMRTTLAQAKQEEEKWKHAWQENEAHSALQRKRLQQATAALNALLSLHTKWQLA</sequence>
<name>A0A7T9I2J2_9ARCH</name>
<dbReference type="EMBL" id="CP064981">
    <property type="protein sequence ID" value="QQR92827.1"/>
    <property type="molecule type" value="Genomic_DNA"/>
</dbReference>
<dbReference type="AlphaFoldDB" id="A0A7T9I2J2"/>
<accession>A0A7T9I2J2</accession>